<keyword evidence="1" id="KW-0472">Membrane</keyword>
<gene>
    <name evidence="3" type="primary">ylbJ</name>
    <name evidence="3" type="ORF">GLW04_04180</name>
</gene>
<feature type="domain" description="Nucleoside transporter/FeoB GTPase Gate" evidence="2">
    <location>
        <begin position="90"/>
        <end position="188"/>
    </location>
</feature>
<keyword evidence="1" id="KW-0812">Transmembrane</keyword>
<evidence type="ECO:0000256" key="1">
    <source>
        <dbReference type="SAM" id="Phobius"/>
    </source>
</evidence>
<feature type="transmembrane region" description="Helical" evidence="1">
    <location>
        <begin position="94"/>
        <end position="114"/>
    </location>
</feature>
<evidence type="ECO:0000259" key="2">
    <source>
        <dbReference type="Pfam" id="PF07670"/>
    </source>
</evidence>
<evidence type="ECO:0000313" key="4">
    <source>
        <dbReference type="Proteomes" id="UP000460949"/>
    </source>
</evidence>
<sequence>MWFILWNKPFPYERTNDIGTSRIFVEIYHHFTISPVISTGNCEWKGGGSIPVIKTIVFAVFAAGLAAALILFPTPVLTASLRGLDLWWEVVFPSLLPFFITAELLIGFGVVHGLGAVSERIMRPLFNVPGCGGFVWVMGMASGYPAGARWTTDLYKNGQVTKTEAERLVAFTNASSPLFIFGAVAVGFFHDARLGILIALAHYGGGFLIGIMMRFYKGNERSHIRDHTSPSLKEAFWIMHHSRIKDGRTLGKLLGDAVTKSVDTLLMVGGFIMLFSVLTELLKQTGLIHLFTHVLALTGLPEGFHVPLTAGLLELTTGIGAVTQSHEALLAQLVAVSFILGFHGFSIQAQIASILAETDIRFLPYALARCAHAVIAACLIYLLYFLYQPFQTSTIPSWNPARSDPFSILAFFQQYGPPVTMGAILLMIFIRWRARPRN</sequence>
<feature type="transmembrane region" description="Helical" evidence="1">
    <location>
        <begin position="294"/>
        <end position="313"/>
    </location>
</feature>
<name>A0A845E043_9BACI</name>
<feature type="transmembrane region" description="Helical" evidence="1">
    <location>
        <begin position="333"/>
        <end position="355"/>
    </location>
</feature>
<feature type="transmembrane region" description="Helical" evidence="1">
    <location>
        <begin position="264"/>
        <end position="282"/>
    </location>
</feature>
<dbReference type="NCBIfam" id="TIGR02871">
    <property type="entry name" value="spore_ylbJ"/>
    <property type="match status" value="1"/>
</dbReference>
<feature type="transmembrane region" description="Helical" evidence="1">
    <location>
        <begin position="126"/>
        <end position="148"/>
    </location>
</feature>
<evidence type="ECO:0000313" key="3">
    <source>
        <dbReference type="EMBL" id="MYL19074.1"/>
    </source>
</evidence>
<dbReference type="Pfam" id="PF07670">
    <property type="entry name" value="Gate"/>
    <property type="match status" value="1"/>
</dbReference>
<feature type="transmembrane region" description="Helical" evidence="1">
    <location>
        <begin position="55"/>
        <end position="74"/>
    </location>
</feature>
<dbReference type="InterPro" id="IPR011642">
    <property type="entry name" value="Gate_dom"/>
</dbReference>
<comment type="caution">
    <text evidence="3">The sequence shown here is derived from an EMBL/GenBank/DDBJ whole genome shotgun (WGS) entry which is preliminary data.</text>
</comment>
<organism evidence="3 4">
    <name type="scientific">Halobacillus litoralis</name>
    <dbReference type="NCBI Taxonomy" id="45668"/>
    <lineage>
        <taxon>Bacteria</taxon>
        <taxon>Bacillati</taxon>
        <taxon>Bacillota</taxon>
        <taxon>Bacilli</taxon>
        <taxon>Bacillales</taxon>
        <taxon>Bacillaceae</taxon>
        <taxon>Halobacillus</taxon>
    </lineage>
</organism>
<dbReference type="InterPro" id="IPR014226">
    <property type="entry name" value="Spore_IM_YlbJ"/>
</dbReference>
<dbReference type="Proteomes" id="UP000460949">
    <property type="component" value="Unassembled WGS sequence"/>
</dbReference>
<feature type="transmembrane region" description="Helical" evidence="1">
    <location>
        <begin position="168"/>
        <end position="189"/>
    </location>
</feature>
<dbReference type="AlphaFoldDB" id="A0A845E043"/>
<feature type="transmembrane region" description="Helical" evidence="1">
    <location>
        <begin position="196"/>
        <end position="216"/>
    </location>
</feature>
<accession>A0A845E043</accession>
<keyword evidence="1" id="KW-1133">Transmembrane helix</keyword>
<dbReference type="OrthoDB" id="1645614at2"/>
<proteinExistence type="predicted"/>
<feature type="transmembrane region" description="Helical" evidence="1">
    <location>
        <begin position="367"/>
        <end position="387"/>
    </location>
</feature>
<protein>
    <submittedName>
        <fullName evidence="3">Sporulation integral membrane protein YlbJ</fullName>
    </submittedName>
</protein>
<reference evidence="3 4" key="1">
    <citation type="submission" date="2019-11" db="EMBL/GenBank/DDBJ databases">
        <title>Genome sequences of 17 halophilic strains isolated from different environments.</title>
        <authorList>
            <person name="Furrow R.E."/>
        </authorList>
    </citation>
    <scope>NUCLEOTIDE SEQUENCE [LARGE SCALE GENOMIC DNA]</scope>
    <source>
        <strain evidence="3 4">22511_23_Filter</strain>
    </source>
</reference>
<feature type="transmembrane region" description="Helical" evidence="1">
    <location>
        <begin position="407"/>
        <end position="430"/>
    </location>
</feature>
<dbReference type="EMBL" id="WMET01000001">
    <property type="protein sequence ID" value="MYL19074.1"/>
    <property type="molecule type" value="Genomic_DNA"/>
</dbReference>